<evidence type="ECO:0000313" key="3">
    <source>
        <dbReference type="Proteomes" id="UP000467841"/>
    </source>
</evidence>
<organism evidence="2 3">
    <name type="scientific">Microthlaspi erraticum</name>
    <dbReference type="NCBI Taxonomy" id="1685480"/>
    <lineage>
        <taxon>Eukaryota</taxon>
        <taxon>Viridiplantae</taxon>
        <taxon>Streptophyta</taxon>
        <taxon>Embryophyta</taxon>
        <taxon>Tracheophyta</taxon>
        <taxon>Spermatophyta</taxon>
        <taxon>Magnoliopsida</taxon>
        <taxon>eudicotyledons</taxon>
        <taxon>Gunneridae</taxon>
        <taxon>Pentapetalae</taxon>
        <taxon>rosids</taxon>
        <taxon>malvids</taxon>
        <taxon>Brassicales</taxon>
        <taxon>Brassicaceae</taxon>
        <taxon>Coluteocarpeae</taxon>
        <taxon>Microthlaspi</taxon>
    </lineage>
</organism>
<evidence type="ECO:0000259" key="1">
    <source>
        <dbReference type="SMART" id="SM00256"/>
    </source>
</evidence>
<evidence type="ECO:0000313" key="2">
    <source>
        <dbReference type="EMBL" id="CAA7046987.1"/>
    </source>
</evidence>
<dbReference type="PANTHER" id="PTHR31111:SF65">
    <property type="entry name" value="F-BOX DOMAIN-CONTAINING PROTEIN"/>
    <property type="match status" value="1"/>
</dbReference>
<reference evidence="2" key="1">
    <citation type="submission" date="2020-01" db="EMBL/GenBank/DDBJ databases">
        <authorList>
            <person name="Mishra B."/>
        </authorList>
    </citation>
    <scope>NUCLEOTIDE SEQUENCE [LARGE SCALE GENOMIC DNA]</scope>
</reference>
<dbReference type="Gene3D" id="1.20.1280.50">
    <property type="match status" value="1"/>
</dbReference>
<accession>A0A6D2K4L1</accession>
<dbReference type="SUPFAM" id="SSF81383">
    <property type="entry name" value="F-box domain"/>
    <property type="match status" value="1"/>
</dbReference>
<dbReference type="EMBL" id="CACVBM020001362">
    <property type="protein sequence ID" value="CAA7046987.1"/>
    <property type="molecule type" value="Genomic_DNA"/>
</dbReference>
<dbReference type="PANTHER" id="PTHR31111">
    <property type="entry name" value="BNAA05G37150D PROTEIN-RELATED"/>
    <property type="match status" value="1"/>
</dbReference>
<gene>
    <name evidence="2" type="ORF">MERR_LOCUS34222</name>
</gene>
<dbReference type="OrthoDB" id="1074445at2759"/>
<dbReference type="InterPro" id="IPR013187">
    <property type="entry name" value="F-box-assoc_dom_typ3"/>
</dbReference>
<protein>
    <recommendedName>
        <fullName evidence="1">F-box domain-containing protein</fullName>
    </recommendedName>
</protein>
<name>A0A6D2K4L1_9BRAS</name>
<dbReference type="SMART" id="SM00256">
    <property type="entry name" value="FBOX"/>
    <property type="match status" value="1"/>
</dbReference>
<sequence>MKQLEQQYCYSDPLPVDILIDIFSRVPGESIARFRRVSKYWEYILRRPDFTELFLTKSSTRPRLFFSSEEDGELLFYSSAQPTIQDDKSTLVATRYNHTSFPNYFPSNHVTPVCGLALLHEIPKRKGVVVICNPITREFLTLPNLRLKNPNKVAGFYLGYDPISKQFKVLCMTSSPCERPNTHRVLTLESGKRLWRRIECKFHFPQTRRLIGD</sequence>
<dbReference type="Pfam" id="PF08268">
    <property type="entry name" value="FBA_3"/>
    <property type="match status" value="1"/>
</dbReference>
<proteinExistence type="predicted"/>
<dbReference type="NCBIfam" id="TIGR01640">
    <property type="entry name" value="F_box_assoc_1"/>
    <property type="match status" value="1"/>
</dbReference>
<keyword evidence="3" id="KW-1185">Reference proteome</keyword>
<dbReference type="InterPro" id="IPR001810">
    <property type="entry name" value="F-box_dom"/>
</dbReference>
<dbReference type="Pfam" id="PF00646">
    <property type="entry name" value="F-box"/>
    <property type="match status" value="1"/>
</dbReference>
<dbReference type="InterPro" id="IPR017451">
    <property type="entry name" value="F-box-assoc_interact_dom"/>
</dbReference>
<feature type="domain" description="F-box" evidence="1">
    <location>
        <begin position="14"/>
        <end position="54"/>
    </location>
</feature>
<dbReference type="AlphaFoldDB" id="A0A6D2K4L1"/>
<dbReference type="Proteomes" id="UP000467841">
    <property type="component" value="Unassembled WGS sequence"/>
</dbReference>
<comment type="caution">
    <text evidence="2">The sequence shown here is derived from an EMBL/GenBank/DDBJ whole genome shotgun (WGS) entry which is preliminary data.</text>
</comment>
<dbReference type="InterPro" id="IPR036047">
    <property type="entry name" value="F-box-like_dom_sf"/>
</dbReference>